<evidence type="ECO:0000313" key="1">
    <source>
        <dbReference type="EMBL" id="KAK4806571.1"/>
    </source>
</evidence>
<gene>
    <name evidence="1" type="ORF">QYF61_020472</name>
</gene>
<evidence type="ECO:0000313" key="2">
    <source>
        <dbReference type="Proteomes" id="UP001333110"/>
    </source>
</evidence>
<protein>
    <submittedName>
        <fullName evidence="1">Uncharacterized protein</fullName>
    </submittedName>
</protein>
<keyword evidence="2" id="KW-1185">Reference proteome</keyword>
<reference evidence="1 2" key="1">
    <citation type="journal article" date="2023" name="J. Hered.">
        <title>Chromosome-level genome of the wood stork (Mycteria americana) provides insight into avian chromosome evolution.</title>
        <authorList>
            <person name="Flamio R. Jr."/>
            <person name="Ramstad K.M."/>
        </authorList>
    </citation>
    <scope>NUCLEOTIDE SEQUENCE [LARGE SCALE GENOMIC DNA]</scope>
    <source>
        <strain evidence="1">JAX WOST 10</strain>
    </source>
</reference>
<accession>A0AAN7N8F4</accession>
<sequence>MMMPYEPVGLPFQKECGETGEGPEEVCQGGARELKHEFIADGWREVILPLFSALLRPHLELCVQCWASQCTKVVDLLRQEERLRDIELFNLEKKMFGRILLMYIKSHLKPGKHFLAVKVVKHWKRLPTEFVESP</sequence>
<dbReference type="EMBL" id="JAUNZN010000038">
    <property type="protein sequence ID" value="KAK4806571.1"/>
    <property type="molecule type" value="Genomic_DNA"/>
</dbReference>
<name>A0AAN7N8F4_MYCAM</name>
<organism evidence="1 2">
    <name type="scientific">Mycteria americana</name>
    <name type="common">Wood stork</name>
    <dbReference type="NCBI Taxonomy" id="33587"/>
    <lineage>
        <taxon>Eukaryota</taxon>
        <taxon>Metazoa</taxon>
        <taxon>Chordata</taxon>
        <taxon>Craniata</taxon>
        <taxon>Vertebrata</taxon>
        <taxon>Euteleostomi</taxon>
        <taxon>Archelosauria</taxon>
        <taxon>Archosauria</taxon>
        <taxon>Dinosauria</taxon>
        <taxon>Saurischia</taxon>
        <taxon>Theropoda</taxon>
        <taxon>Coelurosauria</taxon>
        <taxon>Aves</taxon>
        <taxon>Neognathae</taxon>
        <taxon>Neoaves</taxon>
        <taxon>Aequornithes</taxon>
        <taxon>Ciconiiformes</taxon>
        <taxon>Ciconiidae</taxon>
        <taxon>Mycteria</taxon>
    </lineage>
</organism>
<dbReference type="Proteomes" id="UP001333110">
    <property type="component" value="Unassembled WGS sequence"/>
</dbReference>
<proteinExistence type="predicted"/>
<comment type="caution">
    <text evidence="1">The sequence shown here is derived from an EMBL/GenBank/DDBJ whole genome shotgun (WGS) entry which is preliminary data.</text>
</comment>
<dbReference type="AlphaFoldDB" id="A0AAN7N8F4"/>